<name>A0A5S4ETZ5_9ACTN</name>
<keyword evidence="2" id="KW-1185">Reference proteome</keyword>
<dbReference type="AlphaFoldDB" id="A0A5S4ETZ5"/>
<comment type="caution">
    <text evidence="1">The sequence shown here is derived from an EMBL/GenBank/DDBJ whole genome shotgun (WGS) entry which is preliminary data.</text>
</comment>
<evidence type="ECO:0000313" key="2">
    <source>
        <dbReference type="Proteomes" id="UP000309128"/>
    </source>
</evidence>
<dbReference type="EMBL" id="VCKY01000529">
    <property type="protein sequence ID" value="TMR01913.1"/>
    <property type="molecule type" value="Genomic_DNA"/>
</dbReference>
<protein>
    <submittedName>
        <fullName evidence="1">Uncharacterized protein</fullName>
    </submittedName>
</protein>
<proteinExistence type="predicted"/>
<dbReference type="Proteomes" id="UP000309128">
    <property type="component" value="Unassembled WGS sequence"/>
</dbReference>
<accession>A0A5S4ETZ5</accession>
<reference evidence="1 2" key="1">
    <citation type="submission" date="2019-05" db="EMBL/GenBank/DDBJ databases">
        <title>Draft genome sequence of Nonomuraea turkmeniaca DSM 43926.</title>
        <authorList>
            <person name="Saricaoglu S."/>
            <person name="Isik K."/>
        </authorList>
    </citation>
    <scope>NUCLEOTIDE SEQUENCE [LARGE SCALE GENOMIC DNA]</scope>
    <source>
        <strain evidence="1 2">DSM 43926</strain>
    </source>
</reference>
<evidence type="ECO:0000313" key="1">
    <source>
        <dbReference type="EMBL" id="TMR01913.1"/>
    </source>
</evidence>
<dbReference type="OrthoDB" id="9760040at2"/>
<organism evidence="1 2">
    <name type="scientific">Nonomuraea turkmeniaca</name>
    <dbReference type="NCBI Taxonomy" id="103838"/>
    <lineage>
        <taxon>Bacteria</taxon>
        <taxon>Bacillati</taxon>
        <taxon>Actinomycetota</taxon>
        <taxon>Actinomycetes</taxon>
        <taxon>Streptosporangiales</taxon>
        <taxon>Streptosporangiaceae</taxon>
        <taxon>Nonomuraea</taxon>
    </lineage>
</organism>
<dbReference type="RefSeq" id="WP_138674380.1">
    <property type="nucleotide sequence ID" value="NZ_VCKY01000529.1"/>
</dbReference>
<gene>
    <name evidence="1" type="ORF">ETD86_54325</name>
</gene>
<sequence>MRTRMSSMSRGASRALALALLAVTTVITIGMTSAPAQAMPNEWYRCWISGHGWMWCMDV</sequence>